<organism evidence="2 3">
    <name type="scientific">Canariomyces notabilis</name>
    <dbReference type="NCBI Taxonomy" id="2074819"/>
    <lineage>
        <taxon>Eukaryota</taxon>
        <taxon>Fungi</taxon>
        <taxon>Dikarya</taxon>
        <taxon>Ascomycota</taxon>
        <taxon>Pezizomycotina</taxon>
        <taxon>Sordariomycetes</taxon>
        <taxon>Sordariomycetidae</taxon>
        <taxon>Sordariales</taxon>
        <taxon>Chaetomiaceae</taxon>
        <taxon>Canariomyces</taxon>
    </lineage>
</organism>
<reference evidence="2" key="2">
    <citation type="submission" date="2023-05" db="EMBL/GenBank/DDBJ databases">
        <authorList>
            <consortium name="Lawrence Berkeley National Laboratory"/>
            <person name="Steindorff A."/>
            <person name="Hensen N."/>
            <person name="Bonometti L."/>
            <person name="Westerberg I."/>
            <person name="Brannstrom I.O."/>
            <person name="Guillou S."/>
            <person name="Cros-Aarteil S."/>
            <person name="Calhoun S."/>
            <person name="Haridas S."/>
            <person name="Kuo A."/>
            <person name="Mondo S."/>
            <person name="Pangilinan J."/>
            <person name="Riley R."/>
            <person name="Labutti K."/>
            <person name="Andreopoulos B."/>
            <person name="Lipzen A."/>
            <person name="Chen C."/>
            <person name="Yanf M."/>
            <person name="Daum C."/>
            <person name="Ng V."/>
            <person name="Clum A."/>
            <person name="Ohm R."/>
            <person name="Martin F."/>
            <person name="Silar P."/>
            <person name="Natvig D."/>
            <person name="Lalanne C."/>
            <person name="Gautier V."/>
            <person name="Ament-Velasquez S.L."/>
            <person name="Kruys A."/>
            <person name="Hutchinson M.I."/>
            <person name="Powell A.J."/>
            <person name="Barry K."/>
            <person name="Miller A.N."/>
            <person name="Grigoriev I.V."/>
            <person name="Debuchy R."/>
            <person name="Gladieux P."/>
            <person name="Thoren M.H."/>
            <person name="Johannesson H."/>
        </authorList>
    </citation>
    <scope>NUCLEOTIDE SEQUENCE</scope>
    <source>
        <strain evidence="2">CBS 508.74</strain>
    </source>
</reference>
<name>A0AAN6TJA0_9PEZI</name>
<dbReference type="GeneID" id="89941518"/>
<gene>
    <name evidence="2" type="ORF">N656DRAFT_795261</name>
</gene>
<dbReference type="EMBL" id="MU853334">
    <property type="protein sequence ID" value="KAK4115532.1"/>
    <property type="molecule type" value="Genomic_DNA"/>
</dbReference>
<feature type="domain" description="Heterokaryon incompatibility" evidence="1">
    <location>
        <begin position="207"/>
        <end position="358"/>
    </location>
</feature>
<dbReference type="RefSeq" id="XP_064673102.1">
    <property type="nucleotide sequence ID" value="XM_064817393.1"/>
</dbReference>
<protein>
    <recommendedName>
        <fullName evidence="1">Heterokaryon incompatibility domain-containing protein</fullName>
    </recommendedName>
</protein>
<comment type="caution">
    <text evidence="2">The sequence shown here is derived from an EMBL/GenBank/DDBJ whole genome shotgun (WGS) entry which is preliminary data.</text>
</comment>
<reference evidence="2" key="1">
    <citation type="journal article" date="2023" name="Mol. Phylogenet. Evol.">
        <title>Genome-scale phylogeny and comparative genomics of the fungal order Sordariales.</title>
        <authorList>
            <person name="Hensen N."/>
            <person name="Bonometti L."/>
            <person name="Westerberg I."/>
            <person name="Brannstrom I.O."/>
            <person name="Guillou S."/>
            <person name="Cros-Aarteil S."/>
            <person name="Calhoun S."/>
            <person name="Haridas S."/>
            <person name="Kuo A."/>
            <person name="Mondo S."/>
            <person name="Pangilinan J."/>
            <person name="Riley R."/>
            <person name="LaButti K."/>
            <person name="Andreopoulos B."/>
            <person name="Lipzen A."/>
            <person name="Chen C."/>
            <person name="Yan M."/>
            <person name="Daum C."/>
            <person name="Ng V."/>
            <person name="Clum A."/>
            <person name="Steindorff A."/>
            <person name="Ohm R.A."/>
            <person name="Martin F."/>
            <person name="Silar P."/>
            <person name="Natvig D.O."/>
            <person name="Lalanne C."/>
            <person name="Gautier V."/>
            <person name="Ament-Velasquez S.L."/>
            <person name="Kruys A."/>
            <person name="Hutchinson M.I."/>
            <person name="Powell A.J."/>
            <person name="Barry K."/>
            <person name="Miller A.N."/>
            <person name="Grigoriev I.V."/>
            <person name="Debuchy R."/>
            <person name="Gladieux P."/>
            <person name="Hiltunen Thoren M."/>
            <person name="Johannesson H."/>
        </authorList>
    </citation>
    <scope>NUCLEOTIDE SEQUENCE</scope>
    <source>
        <strain evidence="2">CBS 508.74</strain>
    </source>
</reference>
<dbReference type="Pfam" id="PF06985">
    <property type="entry name" value="HET"/>
    <property type="match status" value="1"/>
</dbReference>
<dbReference type="PANTHER" id="PTHR24148">
    <property type="entry name" value="ANKYRIN REPEAT DOMAIN-CONTAINING PROTEIN 39 HOMOLOG-RELATED"/>
    <property type="match status" value="1"/>
</dbReference>
<accession>A0AAN6TJA0</accession>
<keyword evidence="3" id="KW-1185">Reference proteome</keyword>
<dbReference type="Proteomes" id="UP001302812">
    <property type="component" value="Unassembled WGS sequence"/>
</dbReference>
<sequence>MGFLSMVDRIYTLPSAVSLGLYLGAQGLFVWSQPNIRAALLAICTAAVRDGPTLRRDFGLFSPGKGISTVAAYLVPAALGMLLNPTYSHYVYKPAVLAFKWAWAETIPLVLSGLWRRDLTSWVMAAAAVYFRYDWRLVALVAVRRMYPIWIKSTALRRRLEPNAPLYRYQKITSPRTIRLLKIQPRLFGLSFSLVNYQLDTDNPASYEAVSYRWGSGERTRIVEIDGKVLPIPASAYDILWGRASVWRTRLMWIDAICINQDDKDDKNQQAGLMRDIYDRVTRTFIWLDKATDAWAAACFAYIFLMDMMAENGNGRSDLDVTVAQFGLKRIRDGNPKWAALKRMLENPYWSRVWIVQEIVVSHQVDIFYGGRWFDWGLFAPIVSSLKDESASGLLQKLDQSEGMATPPFRAIHQIQSIERLRADYQAGIKWPLDQILINFSISQATLGLDHVFAFHGISTAVKDHALVPDYKRPTLDVFKETTLHSMAQPTSLMILSMAGIARARESPDWPSWIPDFQLISQLDPPMPRSLYSYAPYVAGGGLRPSFSDIQTSNEVAIRGILIDEISAITELRPGDISQFRGLGEIGSREEKKAAELMLHDVARLREAQSLIESRCAQTYFNGQSRWEAFWRTCLGNKSLASYPADPAHGNYLKAFMDSNERHWKAILEGPGAASNPELLAALQIPAMQSAKNPGVSAEDTINTLEKLLQIPEEVGTIRDYVTPELLNDREKLFCELAAVTNLPYWARNELHNALFRSGGGGTGSSTQALELTKAMEELYVRAFDFRNIEDSTLKRVVLMYAFMLDGFLEGGEHIAMSDDQVQAFHKALEGDKSALVAINEKRIGLLLGSTVLRRQFAVTRRGFMTLVPPDSAAGDLVCIFQGAKVPHVLRKAANGKYWLVGEGYLHGFMDGEAFWDGRWRAEQITLV</sequence>
<dbReference type="InterPro" id="IPR052895">
    <property type="entry name" value="HetReg/Transcr_Mod"/>
</dbReference>
<evidence type="ECO:0000259" key="1">
    <source>
        <dbReference type="Pfam" id="PF06985"/>
    </source>
</evidence>
<dbReference type="AlphaFoldDB" id="A0AAN6TJA0"/>
<evidence type="ECO:0000313" key="3">
    <source>
        <dbReference type="Proteomes" id="UP001302812"/>
    </source>
</evidence>
<dbReference type="PANTHER" id="PTHR24148:SF64">
    <property type="entry name" value="HETEROKARYON INCOMPATIBILITY DOMAIN-CONTAINING PROTEIN"/>
    <property type="match status" value="1"/>
</dbReference>
<dbReference type="InterPro" id="IPR010730">
    <property type="entry name" value="HET"/>
</dbReference>
<dbReference type="Pfam" id="PF26639">
    <property type="entry name" value="Het-6_barrel"/>
    <property type="match status" value="1"/>
</dbReference>
<evidence type="ECO:0000313" key="2">
    <source>
        <dbReference type="EMBL" id="KAK4115532.1"/>
    </source>
</evidence>
<proteinExistence type="predicted"/>